<evidence type="ECO:0000256" key="11">
    <source>
        <dbReference type="SAM" id="Phobius"/>
    </source>
</evidence>
<keyword evidence="9 11" id="KW-0472">Membrane</keyword>
<feature type="transmembrane region" description="Helical" evidence="11">
    <location>
        <begin position="1039"/>
        <end position="1063"/>
    </location>
</feature>
<keyword evidence="3" id="KW-0813">Transport</keyword>
<dbReference type="Gene3D" id="1.20.1560.10">
    <property type="entry name" value="ABC transporter type 1, transmembrane domain"/>
    <property type="match status" value="1"/>
</dbReference>
<evidence type="ECO:0000256" key="6">
    <source>
        <dbReference type="ARBA" id="ARBA00022741"/>
    </source>
</evidence>
<evidence type="ECO:0000256" key="9">
    <source>
        <dbReference type="ARBA" id="ARBA00023136"/>
    </source>
</evidence>
<dbReference type="Gene3D" id="3.40.50.300">
    <property type="entry name" value="P-loop containing nucleotide triphosphate hydrolases"/>
    <property type="match status" value="2"/>
</dbReference>
<evidence type="ECO:0000256" key="4">
    <source>
        <dbReference type="ARBA" id="ARBA00022475"/>
    </source>
</evidence>
<evidence type="ECO:0000256" key="3">
    <source>
        <dbReference type="ARBA" id="ARBA00022448"/>
    </source>
</evidence>
<dbReference type="PANTHER" id="PTHR43394">
    <property type="entry name" value="ATP-DEPENDENT PERMEASE MDL1, MITOCHONDRIAL"/>
    <property type="match status" value="1"/>
</dbReference>
<feature type="transmembrane region" description="Helical" evidence="11">
    <location>
        <begin position="890"/>
        <end position="919"/>
    </location>
</feature>
<dbReference type="FunFam" id="3.40.50.300:FF:000251">
    <property type="entry name" value="ABC transporter B family member 19"/>
    <property type="match status" value="1"/>
</dbReference>
<feature type="transmembrane region" description="Helical" evidence="11">
    <location>
        <begin position="266"/>
        <end position="286"/>
    </location>
</feature>
<evidence type="ECO:0000256" key="10">
    <source>
        <dbReference type="ARBA" id="ARBA00023180"/>
    </source>
</evidence>
<feature type="transmembrane region" description="Helical" evidence="11">
    <location>
        <begin position="777"/>
        <end position="800"/>
    </location>
</feature>
<keyword evidence="15" id="KW-1185">Reference proteome</keyword>
<dbReference type="CDD" id="cd18577">
    <property type="entry name" value="ABC_6TM_Pgp_ABCB1_D1_like"/>
    <property type="match status" value="1"/>
</dbReference>
<protein>
    <submittedName>
        <fullName evidence="14">ABC multidrug transporter Mdr1</fullName>
    </submittedName>
</protein>
<dbReference type="InterPro" id="IPR017871">
    <property type="entry name" value="ABC_transporter-like_CS"/>
</dbReference>
<feature type="transmembrane region" description="Helical" evidence="11">
    <location>
        <begin position="239"/>
        <end position="260"/>
    </location>
</feature>
<feature type="transmembrane region" description="Helical" evidence="11">
    <location>
        <begin position="342"/>
        <end position="365"/>
    </location>
</feature>
<evidence type="ECO:0000256" key="1">
    <source>
        <dbReference type="ARBA" id="ARBA00004651"/>
    </source>
</evidence>
<feature type="transmembrane region" description="Helical" evidence="11">
    <location>
        <begin position="826"/>
        <end position="848"/>
    </location>
</feature>
<dbReference type="Proteomes" id="UP000250140">
    <property type="component" value="Unassembled WGS sequence"/>
</dbReference>
<dbReference type="SUPFAM" id="SSF52540">
    <property type="entry name" value="P-loop containing nucleoside triphosphate hydrolases"/>
    <property type="match status" value="2"/>
</dbReference>
<dbReference type="PROSITE" id="PS50893">
    <property type="entry name" value="ABC_TRANSPORTER_2"/>
    <property type="match status" value="2"/>
</dbReference>
<dbReference type="PROSITE" id="PS00211">
    <property type="entry name" value="ABC_TRANSPORTER_1"/>
    <property type="match status" value="2"/>
</dbReference>
<keyword evidence="8 11" id="KW-1133">Transmembrane helix</keyword>
<feature type="transmembrane region" description="Helical" evidence="11">
    <location>
        <begin position="112"/>
        <end position="136"/>
    </location>
</feature>
<dbReference type="CDD" id="cd03249">
    <property type="entry name" value="ABC_MTABC3_MDL1_MDL2"/>
    <property type="match status" value="2"/>
</dbReference>
<accession>A0A8E2JPQ6</accession>
<evidence type="ECO:0000256" key="5">
    <source>
        <dbReference type="ARBA" id="ARBA00022692"/>
    </source>
</evidence>
<dbReference type="OrthoDB" id="6500128at2759"/>
<gene>
    <name evidence="14" type="ORF">AOQ84DRAFT_104631</name>
</gene>
<keyword evidence="5 11" id="KW-0812">Transmembrane</keyword>
<feature type="domain" description="ABC transmembrane type-1" evidence="13">
    <location>
        <begin position="116"/>
        <end position="406"/>
    </location>
</feature>
<name>A0A8E2JPQ6_9PEZI</name>
<dbReference type="InterPro" id="IPR036640">
    <property type="entry name" value="ABC1_TM_sf"/>
</dbReference>
<comment type="similarity">
    <text evidence="2">Belongs to the ABC transporter superfamily. ABCB family. Multidrug resistance exporter (TC 3.A.1.201) subfamily.</text>
</comment>
<keyword evidence="6" id="KW-0547">Nucleotide-binding</keyword>
<keyword evidence="4" id="KW-1003">Cell membrane</keyword>
<feature type="transmembrane region" description="Helical" evidence="11">
    <location>
        <begin position="167"/>
        <end position="187"/>
    </location>
</feature>
<evidence type="ECO:0000256" key="2">
    <source>
        <dbReference type="ARBA" id="ARBA00007577"/>
    </source>
</evidence>
<keyword evidence="7" id="KW-0067">ATP-binding</keyword>
<dbReference type="PANTHER" id="PTHR43394:SF27">
    <property type="entry name" value="ATP-DEPENDENT TRANSLOCASE ABCB1-LIKE"/>
    <property type="match status" value="1"/>
</dbReference>
<dbReference type="InterPro" id="IPR039421">
    <property type="entry name" value="Type_1_exporter"/>
</dbReference>
<feature type="transmembrane region" description="Helical" evidence="11">
    <location>
        <begin position="377"/>
        <end position="395"/>
    </location>
</feature>
<dbReference type="Pfam" id="PF00664">
    <property type="entry name" value="ABC_membrane"/>
    <property type="match status" value="2"/>
</dbReference>
<dbReference type="InterPro" id="IPR027417">
    <property type="entry name" value="P-loop_NTPase"/>
</dbReference>
<dbReference type="SUPFAM" id="SSF90123">
    <property type="entry name" value="ABC transporter transmembrane region"/>
    <property type="match status" value="2"/>
</dbReference>
<feature type="domain" description="ABC transmembrane type-1" evidence="13">
    <location>
        <begin position="781"/>
        <end position="1068"/>
    </location>
</feature>
<dbReference type="InterPro" id="IPR003593">
    <property type="entry name" value="AAA+_ATPase"/>
</dbReference>
<dbReference type="GO" id="GO:0090374">
    <property type="term" value="P:oligopeptide export from mitochondrion"/>
    <property type="evidence" value="ECO:0007669"/>
    <property type="project" value="TreeGrafter"/>
</dbReference>
<dbReference type="FunFam" id="1.20.1560.10:FF:000009">
    <property type="entry name" value="ABC transporter B family member 1"/>
    <property type="match status" value="1"/>
</dbReference>
<feature type="domain" description="ABC transporter" evidence="12">
    <location>
        <begin position="1103"/>
        <end position="1343"/>
    </location>
</feature>
<dbReference type="FunFam" id="3.40.50.300:FF:000302">
    <property type="entry name" value="ATP-binding cassette subfamily B member 5"/>
    <property type="match status" value="1"/>
</dbReference>
<feature type="transmembrane region" description="Helical" evidence="11">
    <location>
        <begin position="925"/>
        <end position="946"/>
    </location>
</feature>
<evidence type="ECO:0000256" key="8">
    <source>
        <dbReference type="ARBA" id="ARBA00022989"/>
    </source>
</evidence>
<evidence type="ECO:0000259" key="13">
    <source>
        <dbReference type="PROSITE" id="PS50929"/>
    </source>
</evidence>
<keyword evidence="10" id="KW-0325">Glycoprotein</keyword>
<dbReference type="InterPro" id="IPR011527">
    <property type="entry name" value="ABC1_TM_dom"/>
</dbReference>
<proteinExistence type="inferred from homology"/>
<feature type="domain" description="ABC transporter" evidence="12">
    <location>
        <begin position="441"/>
        <end position="686"/>
    </location>
</feature>
<dbReference type="GO" id="GO:0005743">
    <property type="term" value="C:mitochondrial inner membrane"/>
    <property type="evidence" value="ECO:0007669"/>
    <property type="project" value="TreeGrafter"/>
</dbReference>
<dbReference type="Pfam" id="PF00005">
    <property type="entry name" value="ABC_tran"/>
    <property type="match status" value="2"/>
</dbReference>
<dbReference type="SMART" id="SM00382">
    <property type="entry name" value="AAA"/>
    <property type="match status" value="2"/>
</dbReference>
<dbReference type="GO" id="GO:0005524">
    <property type="term" value="F:ATP binding"/>
    <property type="evidence" value="ECO:0007669"/>
    <property type="project" value="UniProtKB-KW"/>
</dbReference>
<dbReference type="GO" id="GO:0005886">
    <property type="term" value="C:plasma membrane"/>
    <property type="evidence" value="ECO:0007669"/>
    <property type="project" value="UniProtKB-SubCell"/>
</dbReference>
<reference evidence="14 15" key="1">
    <citation type="journal article" date="2016" name="Nat. Commun.">
        <title>Ectomycorrhizal ecology is imprinted in the genome of the dominant symbiotic fungus Cenococcum geophilum.</title>
        <authorList>
            <consortium name="DOE Joint Genome Institute"/>
            <person name="Peter M."/>
            <person name="Kohler A."/>
            <person name="Ohm R.A."/>
            <person name="Kuo A."/>
            <person name="Krutzmann J."/>
            <person name="Morin E."/>
            <person name="Arend M."/>
            <person name="Barry K.W."/>
            <person name="Binder M."/>
            <person name="Choi C."/>
            <person name="Clum A."/>
            <person name="Copeland A."/>
            <person name="Grisel N."/>
            <person name="Haridas S."/>
            <person name="Kipfer T."/>
            <person name="LaButti K."/>
            <person name="Lindquist E."/>
            <person name="Lipzen A."/>
            <person name="Maire R."/>
            <person name="Meier B."/>
            <person name="Mihaltcheva S."/>
            <person name="Molinier V."/>
            <person name="Murat C."/>
            <person name="Poggeler S."/>
            <person name="Quandt C.A."/>
            <person name="Sperisen C."/>
            <person name="Tritt A."/>
            <person name="Tisserant E."/>
            <person name="Crous P.W."/>
            <person name="Henrissat B."/>
            <person name="Nehls U."/>
            <person name="Egli S."/>
            <person name="Spatafora J.W."/>
            <person name="Grigoriev I.V."/>
            <person name="Martin F.M."/>
        </authorList>
    </citation>
    <scope>NUCLEOTIDE SEQUENCE [LARGE SCALE GENOMIC DNA]</scope>
    <source>
        <strain evidence="14 15">CBS 207.34</strain>
    </source>
</reference>
<dbReference type="EMBL" id="KV750387">
    <property type="protein sequence ID" value="OCL05039.1"/>
    <property type="molecule type" value="Genomic_DNA"/>
</dbReference>
<dbReference type="GO" id="GO:0015421">
    <property type="term" value="F:ABC-type oligopeptide transporter activity"/>
    <property type="evidence" value="ECO:0007669"/>
    <property type="project" value="TreeGrafter"/>
</dbReference>
<evidence type="ECO:0000256" key="7">
    <source>
        <dbReference type="ARBA" id="ARBA00022840"/>
    </source>
</evidence>
<evidence type="ECO:0000313" key="14">
    <source>
        <dbReference type="EMBL" id="OCL05039.1"/>
    </source>
</evidence>
<sequence>MTVTVEYGRNRTSTYPANRATAYSTYFSSFELSDLYETVAEEENASAGQEPLRPTDLELTPLPAALVQKKKGVDPIDLLPENEREILLRQLQAPIPKVTYFDLYRYASKSDLIIVFVSLFAAAIAGILVPMMTVVFGQLTTSFQSIFKHEIDYDTFTSRLTKYTLDFVYLGIGEYLSTYICTAGNLYTGERISGKIREKYLEGILRQNIGYFDKLGAGEITTRITTDSNTVQEGISEKVGLTVSSIATFVTAFVVGFIKSWRLTCILSATIVTIVLIMTTGSTFIMKFTRSSFIAYARGGVVAQEALTSVRTAKAFGTEERLARKYDTVLNMAEGWGRKSKFVMATMLAFMMTVVYLNYGLAFWMGSKFLVKGEIKVGQIVTTMMSIMVGSFALGHVGPFIHAFQTATVAASKIYATIDRVSPMDPISLTGYKPPIVEGTIELRGVRHIYPSRPEVVVMNDVDLVIPAGKTTALVGASGSGKSTIIGLVERFYDPVRGEVLLDGRNVQGLNLHWLRQQISLVQQEPVLFATTIYRNIRYGLIGTRYEYLPEEQVRQLVMQAARFANAHDFIEALPEGYETNVGDRGFLLSGGQKQRIAIARAIVSDPKILLLDEATSALDTKSEGVVQAALDKAAEGRTTIVIAHRLSTIRNADNIVVMTKGKIVEQGSHEDLLDRRGAYWNLVEAQRIGSKDPRDEKADWLDDGDSEYHGTVISDDRSMTEVDSYDHDLAKPNRRNSIKSVSSMALKDKLPDKPKQYSIYTILKFILSFNKAEWKLMLCGLFWCIIAGGGTPVQSVFFAKTLSSLSLPPRQYDELRSNVNYWCKMYLMLAVVQWIAWAAQGYCFGYCSEKLIHRVRDKAFRTMLRQDVAFFDDEKNTASRLTTRLGTEATFLSGLSGSTLGTLLMAITTLCASLSIAIIIGWKLALVCLATVPILMIAGFLRFWLIAKFQQRAKVCYEKSAAFACEATSAILTVASLTREEDVSKQYHEQISSQNKDSLKSILQSSALFATTQAFNFWCTGLGFYYGGTLMAKGEYDMFQFFVVFSSIIFGAQSAGSVFAFAPDVSKAQRAAADFKTLFDVRPEIDTWAQAGEKVQSLDGSIEFKDVHFRYPTRPNQPVLRGLNMTIKPGQYVALVGSSGCGKSTTIQLLERFYDPLAGGVYVDGKEISSLNINSYRKQIALVSQEPTLYSGTIRDNVVLGAERPGVKLSEDAIIKACKDANIYDFIMSLPEGFNTACGARGALLSGGQKQRIAIARALLRDPKILLLDEATSALDSESEKVVQAALDAAAQGRTTIAVAHRLSTIQHADVIFVFDAGQIIEAGTHKELLAKRGRYYELVNLQSLEKAD</sequence>
<dbReference type="CDD" id="cd18578">
    <property type="entry name" value="ABC_6TM_Pgp_ABCB1_D2_like"/>
    <property type="match status" value="1"/>
</dbReference>
<organism evidence="14 15">
    <name type="scientific">Glonium stellatum</name>
    <dbReference type="NCBI Taxonomy" id="574774"/>
    <lineage>
        <taxon>Eukaryota</taxon>
        <taxon>Fungi</taxon>
        <taxon>Dikarya</taxon>
        <taxon>Ascomycota</taxon>
        <taxon>Pezizomycotina</taxon>
        <taxon>Dothideomycetes</taxon>
        <taxon>Pleosporomycetidae</taxon>
        <taxon>Gloniales</taxon>
        <taxon>Gloniaceae</taxon>
        <taxon>Glonium</taxon>
    </lineage>
</organism>
<evidence type="ECO:0000259" key="12">
    <source>
        <dbReference type="PROSITE" id="PS50893"/>
    </source>
</evidence>
<dbReference type="InterPro" id="IPR003439">
    <property type="entry name" value="ABC_transporter-like_ATP-bd"/>
</dbReference>
<dbReference type="FunFam" id="1.20.1560.10:FF:000102">
    <property type="entry name" value="ABC multidrug transporter Mdr1"/>
    <property type="match status" value="1"/>
</dbReference>
<evidence type="ECO:0000313" key="15">
    <source>
        <dbReference type="Proteomes" id="UP000250140"/>
    </source>
</evidence>
<comment type="subcellular location">
    <subcellularLocation>
        <location evidence="1">Cell membrane</location>
        <topology evidence="1">Multi-pass membrane protein</topology>
    </subcellularLocation>
</comment>
<dbReference type="GO" id="GO:0016887">
    <property type="term" value="F:ATP hydrolysis activity"/>
    <property type="evidence" value="ECO:0007669"/>
    <property type="project" value="InterPro"/>
</dbReference>
<dbReference type="PROSITE" id="PS50929">
    <property type="entry name" value="ABC_TM1F"/>
    <property type="match status" value="2"/>
</dbReference>